<keyword evidence="1" id="KW-0479">Metal-binding</keyword>
<evidence type="ECO:0000256" key="2">
    <source>
        <dbReference type="ARBA" id="ARBA00023004"/>
    </source>
</evidence>
<keyword evidence="2" id="KW-0408">Iron</keyword>
<dbReference type="SUPFAM" id="SSF51197">
    <property type="entry name" value="Clavaminate synthase-like"/>
    <property type="match status" value="1"/>
</dbReference>
<sequence length="93" mass="10100">MDCLDILTNALTILLHEGRVAGLQVLKDGKWLSVNPHPTLFVVNIGDQLQALSNGMHKSVWHCATVNADKARMSVASFLCPCDHALISPAKTH</sequence>
<dbReference type="EMBL" id="VEPZ02001446">
    <property type="protein sequence ID" value="KAE8672399.1"/>
    <property type="molecule type" value="Genomic_DNA"/>
</dbReference>
<dbReference type="InterPro" id="IPR005123">
    <property type="entry name" value="Oxoglu/Fe-dep_dioxygenase_dom"/>
</dbReference>
<dbReference type="InterPro" id="IPR050295">
    <property type="entry name" value="Plant_2OG-oxidoreductases"/>
</dbReference>
<dbReference type="InterPro" id="IPR044861">
    <property type="entry name" value="IPNS-like_FE2OG_OXY"/>
</dbReference>
<protein>
    <recommendedName>
        <fullName evidence="3">Fe2OG dioxygenase domain-containing protein</fullName>
    </recommendedName>
</protein>
<accession>A0A6A2YBV3</accession>
<evidence type="ECO:0000313" key="4">
    <source>
        <dbReference type="EMBL" id="KAE8672399.1"/>
    </source>
</evidence>
<reference evidence="4" key="1">
    <citation type="submission" date="2019-09" db="EMBL/GenBank/DDBJ databases">
        <title>Draft genome information of white flower Hibiscus syriacus.</title>
        <authorList>
            <person name="Kim Y.-M."/>
        </authorList>
    </citation>
    <scope>NUCLEOTIDE SEQUENCE [LARGE SCALE GENOMIC DNA]</scope>
    <source>
        <strain evidence="4">YM2019G1</strain>
    </source>
</reference>
<name>A0A6A2YBV3_HIBSY</name>
<dbReference type="AlphaFoldDB" id="A0A6A2YBV3"/>
<dbReference type="Pfam" id="PF03171">
    <property type="entry name" value="2OG-FeII_Oxy"/>
    <property type="match status" value="1"/>
</dbReference>
<dbReference type="GO" id="GO:0046872">
    <property type="term" value="F:metal ion binding"/>
    <property type="evidence" value="ECO:0007669"/>
    <property type="project" value="UniProtKB-KW"/>
</dbReference>
<dbReference type="InterPro" id="IPR027443">
    <property type="entry name" value="IPNS-like_sf"/>
</dbReference>
<evidence type="ECO:0000313" key="5">
    <source>
        <dbReference type="Proteomes" id="UP000436088"/>
    </source>
</evidence>
<dbReference type="PROSITE" id="PS51471">
    <property type="entry name" value="FE2OG_OXY"/>
    <property type="match status" value="1"/>
</dbReference>
<dbReference type="Proteomes" id="UP000436088">
    <property type="component" value="Unassembled WGS sequence"/>
</dbReference>
<gene>
    <name evidence="4" type="ORF">F3Y22_tig00111842pilonHSYRG00097</name>
</gene>
<dbReference type="PANTHER" id="PTHR47991">
    <property type="entry name" value="OXOGLUTARATE/IRON-DEPENDENT DIOXYGENASE"/>
    <property type="match status" value="1"/>
</dbReference>
<keyword evidence="5" id="KW-1185">Reference proteome</keyword>
<evidence type="ECO:0000259" key="3">
    <source>
        <dbReference type="PROSITE" id="PS51471"/>
    </source>
</evidence>
<organism evidence="4 5">
    <name type="scientific">Hibiscus syriacus</name>
    <name type="common">Rose of Sharon</name>
    <dbReference type="NCBI Taxonomy" id="106335"/>
    <lineage>
        <taxon>Eukaryota</taxon>
        <taxon>Viridiplantae</taxon>
        <taxon>Streptophyta</taxon>
        <taxon>Embryophyta</taxon>
        <taxon>Tracheophyta</taxon>
        <taxon>Spermatophyta</taxon>
        <taxon>Magnoliopsida</taxon>
        <taxon>eudicotyledons</taxon>
        <taxon>Gunneridae</taxon>
        <taxon>Pentapetalae</taxon>
        <taxon>rosids</taxon>
        <taxon>malvids</taxon>
        <taxon>Malvales</taxon>
        <taxon>Malvaceae</taxon>
        <taxon>Malvoideae</taxon>
        <taxon>Hibiscus</taxon>
    </lineage>
</organism>
<proteinExistence type="predicted"/>
<feature type="domain" description="Fe2OG dioxygenase" evidence="3">
    <location>
        <begin position="1"/>
        <end position="81"/>
    </location>
</feature>
<comment type="caution">
    <text evidence="4">The sequence shown here is derived from an EMBL/GenBank/DDBJ whole genome shotgun (WGS) entry which is preliminary data.</text>
</comment>
<dbReference type="Gene3D" id="2.60.120.330">
    <property type="entry name" value="B-lactam Antibiotic, Isopenicillin N Synthase, Chain"/>
    <property type="match status" value="1"/>
</dbReference>
<evidence type="ECO:0000256" key="1">
    <source>
        <dbReference type="ARBA" id="ARBA00022723"/>
    </source>
</evidence>